<dbReference type="EMBL" id="JAROYP010000020">
    <property type="protein sequence ID" value="MDH5163925.1"/>
    <property type="molecule type" value="Genomic_DNA"/>
</dbReference>
<evidence type="ECO:0000313" key="1">
    <source>
        <dbReference type="EMBL" id="MDH5163925.1"/>
    </source>
</evidence>
<gene>
    <name evidence="1" type="ORF">P5X88_23575</name>
</gene>
<proteinExistence type="predicted"/>
<dbReference type="Proteomes" id="UP001159179">
    <property type="component" value="Unassembled WGS sequence"/>
</dbReference>
<dbReference type="AlphaFoldDB" id="A0AAW6T0M9"/>
<reference evidence="1" key="1">
    <citation type="submission" date="2023-03" db="EMBL/GenBank/DDBJ databases">
        <title>Bacterial isolates from washroom surfaces on a university campus.</title>
        <authorList>
            <person name="Holman D.B."/>
            <person name="Gzyl K.E."/>
            <person name="Taheri A.E."/>
        </authorList>
    </citation>
    <scope>NUCLEOTIDE SEQUENCE</scope>
    <source>
        <strain evidence="1">RD03</strain>
    </source>
</reference>
<accession>A0AAW6T0M9</accession>
<comment type="caution">
    <text evidence="1">The sequence shown here is derived from an EMBL/GenBank/DDBJ whole genome shotgun (WGS) entry which is preliminary data.</text>
</comment>
<protein>
    <submittedName>
        <fullName evidence="1">Uncharacterized protein</fullName>
    </submittedName>
</protein>
<sequence length="317" mass="37719">MITLNKWKYRNHTNNFVYLENWMKFSIGLANYVKQANQPIKLYISVPSNLLFSYFFVFGCIDYDFRNVSKDTLLRKYLSLEKGQRILYKSGNQWVAHSVLEVSKIPNAEMKAIVVKDRLNGTTYIPETRWFNYVRIYDNEVSEVKNTRRVNNIENITDNIKLKNIYSDYNLNLLMMQNIPKTYLYANKKEWTDNISVIELKMNEEHIKLEELLFDGSEGTFKNFSFIQQNHLPFLSNESVIIFVGSSRSLKKMDQFKQQKRIFIIDQHESNEKIEEIQMKIEQEFLMEKGQSLNKDILEFMDNNQIEVPKGVEIFAW</sequence>
<name>A0AAW6T0M9_9BACI</name>
<organism evidence="1 2">
    <name type="scientific">Heyndrickxia oleronia</name>
    <dbReference type="NCBI Taxonomy" id="38875"/>
    <lineage>
        <taxon>Bacteria</taxon>
        <taxon>Bacillati</taxon>
        <taxon>Bacillota</taxon>
        <taxon>Bacilli</taxon>
        <taxon>Bacillales</taxon>
        <taxon>Bacillaceae</taxon>
        <taxon>Heyndrickxia</taxon>
    </lineage>
</organism>
<evidence type="ECO:0000313" key="2">
    <source>
        <dbReference type="Proteomes" id="UP001159179"/>
    </source>
</evidence>